<evidence type="ECO:0000256" key="2">
    <source>
        <dbReference type="SAM" id="Phobius"/>
    </source>
</evidence>
<dbReference type="Pfam" id="PF11947">
    <property type="entry name" value="DUF3464"/>
    <property type="match status" value="1"/>
</dbReference>
<feature type="transmembrane region" description="Helical" evidence="2">
    <location>
        <begin position="123"/>
        <end position="146"/>
    </location>
</feature>
<evidence type="ECO:0000256" key="1">
    <source>
        <dbReference type="SAM" id="MobiDB-lite"/>
    </source>
</evidence>
<protein>
    <submittedName>
        <fullName evidence="3">Uncharacterized protein PAM68-like</fullName>
    </submittedName>
</protein>
<dbReference type="STRING" id="29655.A0A0K9NIC4"/>
<dbReference type="PANTHER" id="PTHR34575:SF6">
    <property type="entry name" value="EXPRESSED PROTEIN"/>
    <property type="match status" value="1"/>
</dbReference>
<dbReference type="GO" id="GO:0010258">
    <property type="term" value="P:NADH dehydrogenase complex (plastoquinone) assembly"/>
    <property type="evidence" value="ECO:0000318"/>
    <property type="project" value="GO_Central"/>
</dbReference>
<keyword evidence="2" id="KW-0472">Membrane</keyword>
<keyword evidence="4" id="KW-1185">Reference proteome</keyword>
<feature type="region of interest" description="Disordered" evidence="1">
    <location>
        <begin position="56"/>
        <end position="75"/>
    </location>
</feature>
<dbReference type="InterPro" id="IPR021855">
    <property type="entry name" value="PAM68-like"/>
</dbReference>
<name>A0A0K9NIC4_ZOSMR</name>
<proteinExistence type="predicted"/>
<dbReference type="EMBL" id="LFYR01002171">
    <property type="protein sequence ID" value="KMZ56509.1"/>
    <property type="molecule type" value="Genomic_DNA"/>
</dbReference>
<dbReference type="Proteomes" id="UP000036987">
    <property type="component" value="Unassembled WGS sequence"/>
</dbReference>
<keyword evidence="2" id="KW-1133">Transmembrane helix</keyword>
<evidence type="ECO:0000313" key="4">
    <source>
        <dbReference type="Proteomes" id="UP000036987"/>
    </source>
</evidence>
<organism evidence="3 4">
    <name type="scientific">Zostera marina</name>
    <name type="common">Eelgrass</name>
    <dbReference type="NCBI Taxonomy" id="29655"/>
    <lineage>
        <taxon>Eukaryota</taxon>
        <taxon>Viridiplantae</taxon>
        <taxon>Streptophyta</taxon>
        <taxon>Embryophyta</taxon>
        <taxon>Tracheophyta</taxon>
        <taxon>Spermatophyta</taxon>
        <taxon>Magnoliopsida</taxon>
        <taxon>Liliopsida</taxon>
        <taxon>Zosteraceae</taxon>
        <taxon>Zostera</taxon>
    </lineage>
</organism>
<feature type="transmembrane region" description="Helical" evidence="2">
    <location>
        <begin position="92"/>
        <end position="111"/>
    </location>
</feature>
<comment type="caution">
    <text evidence="3">The sequence shown here is derived from an EMBL/GenBank/DDBJ whole genome shotgun (WGS) entry which is preliminary data.</text>
</comment>
<dbReference type="OrthoDB" id="678088at2759"/>
<dbReference type="PANTHER" id="PTHR34575">
    <property type="entry name" value="PROTEIN PAM68, CHLOROPLASTIC"/>
    <property type="match status" value="1"/>
</dbReference>
<evidence type="ECO:0000313" key="3">
    <source>
        <dbReference type="EMBL" id="KMZ56509.1"/>
    </source>
</evidence>
<reference evidence="4" key="1">
    <citation type="journal article" date="2016" name="Nature">
        <title>The genome of the seagrass Zostera marina reveals angiosperm adaptation to the sea.</title>
        <authorList>
            <person name="Olsen J.L."/>
            <person name="Rouze P."/>
            <person name="Verhelst B."/>
            <person name="Lin Y.-C."/>
            <person name="Bayer T."/>
            <person name="Collen J."/>
            <person name="Dattolo E."/>
            <person name="De Paoli E."/>
            <person name="Dittami S."/>
            <person name="Maumus F."/>
            <person name="Michel G."/>
            <person name="Kersting A."/>
            <person name="Lauritano C."/>
            <person name="Lohaus R."/>
            <person name="Toepel M."/>
            <person name="Tonon T."/>
            <person name="Vanneste K."/>
            <person name="Amirebrahimi M."/>
            <person name="Brakel J."/>
            <person name="Bostroem C."/>
            <person name="Chovatia M."/>
            <person name="Grimwood J."/>
            <person name="Jenkins J.W."/>
            <person name="Jueterbock A."/>
            <person name="Mraz A."/>
            <person name="Stam W.T."/>
            <person name="Tice H."/>
            <person name="Bornberg-Bauer E."/>
            <person name="Green P.J."/>
            <person name="Pearson G.A."/>
            <person name="Procaccini G."/>
            <person name="Duarte C.M."/>
            <person name="Schmutz J."/>
            <person name="Reusch T.B.H."/>
            <person name="Van de Peer Y."/>
        </authorList>
    </citation>
    <scope>NUCLEOTIDE SEQUENCE [LARGE SCALE GENOMIC DNA]</scope>
    <source>
        <strain evidence="4">cv. Finnish</strain>
    </source>
</reference>
<sequence length="188" mass="21016">MNAIHHLKPVQCHHTTIITKPSSHINPIPSWKVQPMSSLHLLLALRRKRSSHHRIHAGGGFGATKNTEKKNNDLEDDDEIPQEVYDRMLRRIAVFVGAPVVSGVGLLYLLSALKENKIWDVPMWVPFVCALFAFGTSALGIAYGTLSSSWEAEREGSLLGWDEAQKNWPVLWKDNAAATSVDDKNNRD</sequence>
<keyword evidence="2" id="KW-0812">Transmembrane</keyword>
<dbReference type="AlphaFoldDB" id="A0A0K9NIC4"/>
<accession>A0A0K9NIC4</accession>
<gene>
    <name evidence="3" type="ORF">ZOSMA_94G00340</name>
</gene>